<dbReference type="Proteomes" id="UP000647133">
    <property type="component" value="Unassembled WGS sequence"/>
</dbReference>
<dbReference type="EMBL" id="JACYTQ010000002">
    <property type="protein sequence ID" value="MBD8488871.1"/>
    <property type="molecule type" value="Genomic_DNA"/>
</dbReference>
<dbReference type="SUPFAM" id="SSF54427">
    <property type="entry name" value="NTF2-like"/>
    <property type="match status" value="1"/>
</dbReference>
<organism evidence="2 3">
    <name type="scientific">Echinicola arenosa</name>
    <dbReference type="NCBI Taxonomy" id="2774144"/>
    <lineage>
        <taxon>Bacteria</taxon>
        <taxon>Pseudomonadati</taxon>
        <taxon>Bacteroidota</taxon>
        <taxon>Cytophagia</taxon>
        <taxon>Cytophagales</taxon>
        <taxon>Cyclobacteriaceae</taxon>
        <taxon>Echinicola</taxon>
    </lineage>
</organism>
<name>A0ABR9AKM6_9BACT</name>
<comment type="caution">
    <text evidence="2">The sequence shown here is derived from an EMBL/GenBank/DDBJ whole genome shotgun (WGS) entry which is preliminary data.</text>
</comment>
<dbReference type="InterPro" id="IPR037401">
    <property type="entry name" value="SnoaL-like"/>
</dbReference>
<reference evidence="2 3" key="1">
    <citation type="submission" date="2020-09" db="EMBL/GenBank/DDBJ databases">
        <title>Echinicola sp. CAU 1574 isolated from sand of Sido Beach.</title>
        <authorList>
            <person name="Kim W."/>
        </authorList>
    </citation>
    <scope>NUCLEOTIDE SEQUENCE [LARGE SCALE GENOMIC DNA]</scope>
    <source>
        <strain evidence="2 3">CAU 1574</strain>
    </source>
</reference>
<protein>
    <submittedName>
        <fullName evidence="2">Nuclear transport factor 2 family protein</fullName>
    </submittedName>
</protein>
<evidence type="ECO:0000313" key="3">
    <source>
        <dbReference type="Proteomes" id="UP000647133"/>
    </source>
</evidence>
<accession>A0ABR9AKM6</accession>
<sequence>MSQKQKKQIAQEFLTLCAKGDSRKAFDQYASKNFIHHNAYFKGDAETLMVAMEENAQQMPHKIFEIKRVLEDGELVAVHSHFRQDSKDLGAAVMHIFRFEGEKILELWDFSQPVPKDMPNENGMF</sequence>
<proteinExistence type="predicted"/>
<gene>
    <name evidence="2" type="ORF">IFO69_08955</name>
</gene>
<evidence type="ECO:0000313" key="2">
    <source>
        <dbReference type="EMBL" id="MBD8488871.1"/>
    </source>
</evidence>
<dbReference type="InterPro" id="IPR032710">
    <property type="entry name" value="NTF2-like_dom_sf"/>
</dbReference>
<dbReference type="RefSeq" id="WP_192009720.1">
    <property type="nucleotide sequence ID" value="NZ_JACYTQ010000002.1"/>
</dbReference>
<feature type="domain" description="SnoaL-like" evidence="1">
    <location>
        <begin position="11"/>
        <end position="106"/>
    </location>
</feature>
<evidence type="ECO:0000259" key="1">
    <source>
        <dbReference type="Pfam" id="PF12680"/>
    </source>
</evidence>
<keyword evidence="3" id="KW-1185">Reference proteome</keyword>
<dbReference type="Gene3D" id="3.10.450.50">
    <property type="match status" value="1"/>
</dbReference>
<dbReference type="Pfam" id="PF12680">
    <property type="entry name" value="SnoaL_2"/>
    <property type="match status" value="1"/>
</dbReference>